<reference evidence="2" key="1">
    <citation type="submission" date="2012-06" db="EMBL/GenBank/DDBJ databases">
        <title>Complete sequence of chromosome of Desulfomonile tiedjei DSM 6799.</title>
        <authorList>
            <person name="Lucas S."/>
            <person name="Copeland A."/>
            <person name="Lapidus A."/>
            <person name="Glavina del Rio T."/>
            <person name="Dalin E."/>
            <person name="Tice H."/>
            <person name="Bruce D."/>
            <person name="Goodwin L."/>
            <person name="Pitluck S."/>
            <person name="Peters L."/>
            <person name="Ovchinnikova G."/>
            <person name="Zeytun A."/>
            <person name="Lu M."/>
            <person name="Kyrpides N."/>
            <person name="Mavromatis K."/>
            <person name="Ivanova N."/>
            <person name="Brettin T."/>
            <person name="Detter J.C."/>
            <person name="Han C."/>
            <person name="Larimer F."/>
            <person name="Land M."/>
            <person name="Hauser L."/>
            <person name="Markowitz V."/>
            <person name="Cheng J.-F."/>
            <person name="Hugenholtz P."/>
            <person name="Woyke T."/>
            <person name="Wu D."/>
            <person name="Spring S."/>
            <person name="Schroeder M."/>
            <person name="Brambilla E."/>
            <person name="Klenk H.-P."/>
            <person name="Eisen J.A."/>
        </authorList>
    </citation>
    <scope>NUCLEOTIDE SEQUENCE [LARGE SCALE GENOMIC DNA]</scope>
    <source>
        <strain evidence="2">ATCC 49306 / DSM 6799 / DCB-1</strain>
    </source>
</reference>
<organism evidence="1 2">
    <name type="scientific">Desulfomonile tiedjei (strain ATCC 49306 / DSM 6799 / DCB-1)</name>
    <dbReference type="NCBI Taxonomy" id="706587"/>
    <lineage>
        <taxon>Bacteria</taxon>
        <taxon>Pseudomonadati</taxon>
        <taxon>Thermodesulfobacteriota</taxon>
        <taxon>Desulfomonilia</taxon>
        <taxon>Desulfomonilales</taxon>
        <taxon>Desulfomonilaceae</taxon>
        <taxon>Desulfomonile</taxon>
    </lineage>
</organism>
<evidence type="ECO:0008006" key="3">
    <source>
        <dbReference type="Google" id="ProtNLM"/>
    </source>
</evidence>
<protein>
    <recommendedName>
        <fullName evidence="3">Transposase</fullName>
    </recommendedName>
</protein>
<dbReference type="EMBL" id="CP003360">
    <property type="protein sequence ID" value="AFM27721.1"/>
    <property type="molecule type" value="Genomic_DNA"/>
</dbReference>
<keyword evidence="2" id="KW-1185">Reference proteome</keyword>
<evidence type="ECO:0000313" key="1">
    <source>
        <dbReference type="EMBL" id="AFM27721.1"/>
    </source>
</evidence>
<dbReference type="AlphaFoldDB" id="I4CDT0"/>
<evidence type="ECO:0000313" key="2">
    <source>
        <dbReference type="Proteomes" id="UP000006055"/>
    </source>
</evidence>
<dbReference type="Proteomes" id="UP000006055">
    <property type="component" value="Chromosome"/>
</dbReference>
<accession>I4CDT0</accession>
<gene>
    <name evidence="1" type="ordered locus">Desti_5114</name>
</gene>
<name>I4CDT0_DESTA</name>
<dbReference type="HOGENOM" id="CLU_2805525_0_0_7"/>
<dbReference type="RefSeq" id="WP_014812823.1">
    <property type="nucleotide sequence ID" value="NC_018025.1"/>
</dbReference>
<dbReference type="STRING" id="706587.Desti_5114"/>
<sequence length="67" mass="7979">METMKDLVKERDRLVREHDYVTKLLHERIAMLEEEVKILRKKLSKFGSHEGMVFENVCAYPKDDKGD</sequence>
<proteinExistence type="predicted"/>
<dbReference type="KEGG" id="dti:Desti_5114"/>